<dbReference type="RefSeq" id="WP_256400767.1">
    <property type="nucleotide sequence ID" value="NZ_JANHJR010000003.1"/>
</dbReference>
<evidence type="ECO:0000313" key="5">
    <source>
        <dbReference type="Proteomes" id="UP001597034"/>
    </source>
</evidence>
<evidence type="ECO:0000256" key="1">
    <source>
        <dbReference type="ARBA" id="ARBA00022729"/>
    </source>
</evidence>
<evidence type="ECO:0000256" key="2">
    <source>
        <dbReference type="SAM" id="MobiDB-lite"/>
    </source>
</evidence>
<dbReference type="PROSITE" id="PS51257">
    <property type="entry name" value="PROKAR_LIPOPROTEIN"/>
    <property type="match status" value="1"/>
</dbReference>
<evidence type="ECO:0000313" key="4">
    <source>
        <dbReference type="EMBL" id="MFD1647173.1"/>
    </source>
</evidence>
<feature type="region of interest" description="Disordered" evidence="2">
    <location>
        <begin position="26"/>
        <end position="54"/>
    </location>
</feature>
<dbReference type="Pfam" id="PF13458">
    <property type="entry name" value="Peripla_BP_6"/>
    <property type="match status" value="1"/>
</dbReference>
<name>A0ABD6DM43_9EURY</name>
<evidence type="ECO:0000259" key="3">
    <source>
        <dbReference type="Pfam" id="PF13458"/>
    </source>
</evidence>
<protein>
    <submittedName>
        <fullName evidence="4">ABC transporter substrate-binding protein</fullName>
    </submittedName>
</protein>
<dbReference type="Proteomes" id="UP001597034">
    <property type="component" value="Unassembled WGS sequence"/>
</dbReference>
<keyword evidence="5" id="KW-1185">Reference proteome</keyword>
<dbReference type="InterPro" id="IPR028081">
    <property type="entry name" value="Leu-bd"/>
</dbReference>
<dbReference type="Gene3D" id="3.40.50.2300">
    <property type="match status" value="2"/>
</dbReference>
<dbReference type="PROSITE" id="PS51318">
    <property type="entry name" value="TAT"/>
    <property type="match status" value="1"/>
</dbReference>
<organism evidence="4 5">
    <name type="scientific">Haloarchaeobius litoreus</name>
    <dbReference type="NCBI Taxonomy" id="755306"/>
    <lineage>
        <taxon>Archaea</taxon>
        <taxon>Methanobacteriati</taxon>
        <taxon>Methanobacteriota</taxon>
        <taxon>Stenosarchaea group</taxon>
        <taxon>Halobacteria</taxon>
        <taxon>Halobacteriales</taxon>
        <taxon>Halorubellaceae</taxon>
        <taxon>Haloarchaeobius</taxon>
    </lineage>
</organism>
<dbReference type="InterPro" id="IPR028082">
    <property type="entry name" value="Peripla_BP_I"/>
</dbReference>
<dbReference type="PANTHER" id="PTHR30483:SF6">
    <property type="entry name" value="PERIPLASMIC BINDING PROTEIN OF ABC TRANSPORTER FOR NATURAL AMINO ACIDS"/>
    <property type="match status" value="1"/>
</dbReference>
<keyword evidence="1" id="KW-0732">Signal</keyword>
<dbReference type="PANTHER" id="PTHR30483">
    <property type="entry name" value="LEUCINE-SPECIFIC-BINDING PROTEIN"/>
    <property type="match status" value="1"/>
</dbReference>
<comment type="caution">
    <text evidence="4">The sequence shown here is derived from an EMBL/GenBank/DDBJ whole genome shotgun (WGS) entry which is preliminary data.</text>
</comment>
<sequence>MAIDRRRLIKYTGGLAGLTALTGCLGGDGGDGETTAPGGGDDTDTDGGGGGAGGGGGDDIRIGVLLPFSGDYAWVGANVLPVVEMLVEEINDGGGIDGRQVSIVQGDTEASPDASVSATNRLVNVENVHAVIGPTSITMSAVIDTLVENEVPVVTPTAGTTSLDDRGGEYVFRTVSSDSLGGRAIARAARDQQYNSIQDYERMALMVGNEEVFQSFKEPIQSAFEEFGGTITTAMDIRTGKASYTSEVQSMMDSDPEITVLVASVEDSIKITEAGFQAGYEGNWFATQDQTNQDFLSQSDNRVTNDMLGLNAATYQPAEEAGRLQEFFDAITEYAGWDEGSRVFATNTFDAMNVLGLAMAQVAADGDDMTGANIASAIPTVARPPEQEVTNYTDGASAIADGTDVDYQGLVGPIDFDDDGDIVAPFSIKRAQDGEWTEAGRLPPEAL</sequence>
<gene>
    <name evidence="4" type="ORF">ACFSBL_15900</name>
</gene>
<accession>A0ABD6DM43</accession>
<dbReference type="SUPFAM" id="SSF53822">
    <property type="entry name" value="Periplasmic binding protein-like I"/>
    <property type="match status" value="1"/>
</dbReference>
<dbReference type="InterPro" id="IPR051010">
    <property type="entry name" value="BCAA_transport"/>
</dbReference>
<dbReference type="InterPro" id="IPR006311">
    <property type="entry name" value="TAT_signal"/>
</dbReference>
<proteinExistence type="predicted"/>
<dbReference type="AlphaFoldDB" id="A0ABD6DM43"/>
<reference evidence="4 5" key="1">
    <citation type="journal article" date="2019" name="Int. J. Syst. Evol. Microbiol.">
        <title>The Global Catalogue of Microorganisms (GCM) 10K type strain sequencing project: providing services to taxonomists for standard genome sequencing and annotation.</title>
        <authorList>
            <consortium name="The Broad Institute Genomics Platform"/>
            <consortium name="The Broad Institute Genome Sequencing Center for Infectious Disease"/>
            <person name="Wu L."/>
            <person name="Ma J."/>
        </authorList>
    </citation>
    <scope>NUCLEOTIDE SEQUENCE [LARGE SCALE GENOMIC DNA]</scope>
    <source>
        <strain evidence="4 5">CGMCC 1.10390</strain>
    </source>
</reference>
<feature type="domain" description="Leucine-binding protein" evidence="3">
    <location>
        <begin position="60"/>
        <end position="428"/>
    </location>
</feature>
<dbReference type="EMBL" id="JBHUDO010000003">
    <property type="protein sequence ID" value="MFD1647173.1"/>
    <property type="molecule type" value="Genomic_DNA"/>
</dbReference>